<keyword evidence="2" id="KW-1185">Reference proteome</keyword>
<dbReference type="EMBL" id="JBEPSM010000003">
    <property type="protein sequence ID" value="MET4635855.1"/>
    <property type="molecule type" value="Genomic_DNA"/>
</dbReference>
<dbReference type="InterPro" id="IPR011990">
    <property type="entry name" value="TPR-like_helical_dom_sf"/>
</dbReference>
<accession>A0ABV2R3K6</accession>
<proteinExistence type="predicted"/>
<sequence length="204" mass="23424">MPTEKPDPAILLEVHRFWFEDLVAGVAPLAERVKVWFSRRDATDDAIRARFAASLDTVADADWDFEGLQPAAAIGFVLFLDQFPRNLFRDDGRAFAYDARARAAVRRLIAGGVGRFAPIERVFLYLPFEHSEERTDQDLSVRLYEALLAEVPEADKEDYQSFVGYAEKHRDLIRRFGRFPHRNADLGRESTPEEIEFLKDGRGY</sequence>
<evidence type="ECO:0000313" key="1">
    <source>
        <dbReference type="EMBL" id="MET4635855.1"/>
    </source>
</evidence>
<dbReference type="Gene3D" id="1.20.58.320">
    <property type="entry name" value="TPR-like"/>
    <property type="match status" value="1"/>
</dbReference>
<dbReference type="Gene3D" id="1.25.40.10">
    <property type="entry name" value="Tetratricopeptide repeat domain"/>
    <property type="match status" value="1"/>
</dbReference>
<reference evidence="1 2" key="1">
    <citation type="submission" date="2024-06" db="EMBL/GenBank/DDBJ databases">
        <title>Sorghum-associated microbial communities from plants grown in Nebraska, USA.</title>
        <authorList>
            <person name="Schachtman D."/>
        </authorList>
    </citation>
    <scope>NUCLEOTIDE SEQUENCE [LARGE SCALE GENOMIC DNA]</scope>
    <source>
        <strain evidence="1 2">3207</strain>
    </source>
</reference>
<dbReference type="Proteomes" id="UP001549321">
    <property type="component" value="Unassembled WGS sequence"/>
</dbReference>
<comment type="caution">
    <text evidence="1">The sequence shown here is derived from an EMBL/GenBank/DDBJ whole genome shotgun (WGS) entry which is preliminary data.</text>
</comment>
<dbReference type="SUPFAM" id="SSF48452">
    <property type="entry name" value="TPR-like"/>
    <property type="match status" value="1"/>
</dbReference>
<evidence type="ECO:0000313" key="2">
    <source>
        <dbReference type="Proteomes" id="UP001549321"/>
    </source>
</evidence>
<organism evidence="1 2">
    <name type="scientific">Kaistia defluvii</name>
    <dbReference type="NCBI Taxonomy" id="410841"/>
    <lineage>
        <taxon>Bacteria</taxon>
        <taxon>Pseudomonadati</taxon>
        <taxon>Pseudomonadota</taxon>
        <taxon>Alphaproteobacteria</taxon>
        <taxon>Hyphomicrobiales</taxon>
        <taxon>Kaistiaceae</taxon>
        <taxon>Kaistia</taxon>
    </lineage>
</organism>
<gene>
    <name evidence="1" type="ORF">ABIE08_003806</name>
</gene>
<name>A0ABV2R3K6_9HYPH</name>
<protein>
    <submittedName>
        <fullName evidence="1">Uncharacterized protein (DUF924 family)</fullName>
    </submittedName>
</protein>
<dbReference type="InterPro" id="IPR010323">
    <property type="entry name" value="DUF924"/>
</dbReference>
<dbReference type="RefSeq" id="WP_354553399.1">
    <property type="nucleotide sequence ID" value="NZ_JBEPSM010000003.1"/>
</dbReference>
<dbReference type="Pfam" id="PF06041">
    <property type="entry name" value="DUF924"/>
    <property type="match status" value="1"/>
</dbReference>